<dbReference type="GO" id="GO:0006508">
    <property type="term" value="P:proteolysis"/>
    <property type="evidence" value="ECO:0007669"/>
    <property type="project" value="UniProtKB-KW"/>
</dbReference>
<accession>A0A1V4ATY7</accession>
<dbReference type="STRING" id="1004156.AYP45_08775"/>
<dbReference type="PROSITE" id="PS50249">
    <property type="entry name" value="MPN"/>
    <property type="match status" value="1"/>
</dbReference>
<dbReference type="Proteomes" id="UP000189681">
    <property type="component" value="Unassembled WGS sequence"/>
</dbReference>
<evidence type="ECO:0000256" key="5">
    <source>
        <dbReference type="ARBA" id="ARBA00023049"/>
    </source>
</evidence>
<name>A0A1V4ATY7_9BACT</name>
<dbReference type="PANTHER" id="PTHR34858">
    <property type="entry name" value="CYSO-CYSTEINE PEPTIDASE"/>
    <property type="match status" value="1"/>
</dbReference>
<dbReference type="FunFam" id="3.40.140.10:FF:000085">
    <property type="entry name" value="Mov34/MPN/PAD-1 family protein"/>
    <property type="match status" value="1"/>
</dbReference>
<dbReference type="EMBL" id="AYTS01000078">
    <property type="protein sequence ID" value="OOP56491.1"/>
    <property type="molecule type" value="Genomic_DNA"/>
</dbReference>
<dbReference type="Gene3D" id="3.40.140.10">
    <property type="entry name" value="Cytidine Deaminase, domain 2"/>
    <property type="match status" value="1"/>
</dbReference>
<gene>
    <name evidence="7" type="ORF">AYP45_08775</name>
</gene>
<dbReference type="InterPro" id="IPR000555">
    <property type="entry name" value="JAMM/MPN+_dom"/>
</dbReference>
<evidence type="ECO:0000259" key="6">
    <source>
        <dbReference type="PROSITE" id="PS50249"/>
    </source>
</evidence>
<organism evidence="7 8">
    <name type="scientific">Candidatus Brocadia carolinensis</name>
    <dbReference type="NCBI Taxonomy" id="1004156"/>
    <lineage>
        <taxon>Bacteria</taxon>
        <taxon>Pseudomonadati</taxon>
        <taxon>Planctomycetota</taxon>
        <taxon>Candidatus Brocadiia</taxon>
        <taxon>Candidatus Brocadiales</taxon>
        <taxon>Candidatus Brocadiaceae</taxon>
        <taxon>Candidatus Brocadia</taxon>
    </lineage>
</organism>
<keyword evidence="1" id="KW-0645">Protease</keyword>
<dbReference type="InterPro" id="IPR037518">
    <property type="entry name" value="MPN"/>
</dbReference>
<evidence type="ECO:0000313" key="8">
    <source>
        <dbReference type="Proteomes" id="UP000189681"/>
    </source>
</evidence>
<protein>
    <recommendedName>
        <fullName evidence="6">MPN domain-containing protein</fullName>
    </recommendedName>
</protein>
<dbReference type="InterPro" id="IPR028090">
    <property type="entry name" value="JAB_dom_prok"/>
</dbReference>
<comment type="caution">
    <text evidence="7">The sequence shown here is derived from an EMBL/GenBank/DDBJ whole genome shotgun (WGS) entry which is preliminary data.</text>
</comment>
<keyword evidence="5" id="KW-0482">Metalloprotease</keyword>
<dbReference type="GO" id="GO:0008270">
    <property type="term" value="F:zinc ion binding"/>
    <property type="evidence" value="ECO:0007669"/>
    <property type="project" value="TreeGrafter"/>
</dbReference>
<dbReference type="GO" id="GO:0008235">
    <property type="term" value="F:metalloexopeptidase activity"/>
    <property type="evidence" value="ECO:0007669"/>
    <property type="project" value="TreeGrafter"/>
</dbReference>
<keyword evidence="2" id="KW-0479">Metal-binding</keyword>
<evidence type="ECO:0000313" key="7">
    <source>
        <dbReference type="EMBL" id="OOP56491.1"/>
    </source>
</evidence>
<keyword evidence="3" id="KW-0378">Hydrolase</keyword>
<evidence type="ECO:0000256" key="2">
    <source>
        <dbReference type="ARBA" id="ARBA00022723"/>
    </source>
</evidence>
<dbReference type="InterPro" id="IPR051929">
    <property type="entry name" value="VirAsm_ModProt"/>
</dbReference>
<reference evidence="7 8" key="1">
    <citation type="journal article" date="2017" name="Water Res.">
        <title>Discovery and metagenomic analysis of an anammox bacterial enrichment related to Candidatus "Brocadia caroliniensis" in a full-scale glycerol-fed nitritation-denitritation separate centrate treatment process.</title>
        <authorList>
            <person name="Park H."/>
            <person name="Brotto A.C."/>
            <person name="van Loosdrecht M.C."/>
            <person name="Chandran K."/>
        </authorList>
    </citation>
    <scope>NUCLEOTIDE SEQUENCE [LARGE SCALE GENOMIC DNA]</scope>
    <source>
        <strain evidence="7">26THWARD</strain>
    </source>
</reference>
<keyword evidence="4" id="KW-0862">Zinc</keyword>
<sequence length="145" mass="16610">MLICSEKSGMKQKKSYPMECCGLLIGTNTSEKMVVEVRSIQNTNTERTHDRYEINGREFDKADKEAKRKGLQIIGIYHSHPDHPAIPSAFDTEHAWCGYSYLIAAVEKGELLGARSWVFDEDKKQFQEEEIHVLNGDGGYDRRQK</sequence>
<dbReference type="CDD" id="cd08070">
    <property type="entry name" value="MPN_like"/>
    <property type="match status" value="1"/>
</dbReference>
<evidence type="ECO:0000256" key="3">
    <source>
        <dbReference type="ARBA" id="ARBA00022801"/>
    </source>
</evidence>
<feature type="domain" description="MPN" evidence="6">
    <location>
        <begin position="1"/>
        <end position="132"/>
    </location>
</feature>
<dbReference type="AlphaFoldDB" id="A0A1V4ATY7"/>
<dbReference type="Pfam" id="PF14464">
    <property type="entry name" value="Prok-JAB"/>
    <property type="match status" value="1"/>
</dbReference>
<proteinExistence type="predicted"/>
<dbReference type="SMART" id="SM00232">
    <property type="entry name" value="JAB_MPN"/>
    <property type="match status" value="1"/>
</dbReference>
<dbReference type="SUPFAM" id="SSF102712">
    <property type="entry name" value="JAB1/MPN domain"/>
    <property type="match status" value="1"/>
</dbReference>
<evidence type="ECO:0000256" key="1">
    <source>
        <dbReference type="ARBA" id="ARBA00022670"/>
    </source>
</evidence>
<evidence type="ECO:0000256" key="4">
    <source>
        <dbReference type="ARBA" id="ARBA00022833"/>
    </source>
</evidence>
<dbReference type="PANTHER" id="PTHR34858:SF1">
    <property type="entry name" value="CYSO-CYSTEINE PEPTIDASE"/>
    <property type="match status" value="1"/>
</dbReference>